<feature type="compositionally biased region" description="Basic residues" evidence="1">
    <location>
        <begin position="157"/>
        <end position="168"/>
    </location>
</feature>
<name>A0A6J4J621_9PROT</name>
<feature type="non-terminal residue" evidence="2">
    <location>
        <position position="168"/>
    </location>
</feature>
<feature type="non-terminal residue" evidence="2">
    <location>
        <position position="1"/>
    </location>
</feature>
<feature type="compositionally biased region" description="Basic residues" evidence="1">
    <location>
        <begin position="47"/>
        <end position="65"/>
    </location>
</feature>
<proteinExistence type="predicted"/>
<dbReference type="AlphaFoldDB" id="A0A6J4J621"/>
<protein>
    <submittedName>
        <fullName evidence="2">Uncharacterized protein</fullName>
    </submittedName>
</protein>
<accession>A0A6J4J621</accession>
<feature type="compositionally biased region" description="Basic residues" evidence="1">
    <location>
        <begin position="130"/>
        <end position="148"/>
    </location>
</feature>
<sequence length="168" mass="18560">EGSGLQQPRPAHGRGDGSGSVPLRRRRAGSGRNRRPAGLLFADRRGRPPQHPRGIRRRRVRRGAARRGGLPARRHPRARPPRPLGGRVRHLPARVDRRAGAGRGAAAAPPHPRQPGGDRPGRPPGDVQHRFRRVGRPGVRRRVPHRPRPASAPRGAVRGRRPRDRGRL</sequence>
<feature type="region of interest" description="Disordered" evidence="1">
    <location>
        <begin position="1"/>
        <end position="168"/>
    </location>
</feature>
<organism evidence="2">
    <name type="scientific">uncultured Acetobacteraceae bacterium</name>
    <dbReference type="NCBI Taxonomy" id="169975"/>
    <lineage>
        <taxon>Bacteria</taxon>
        <taxon>Pseudomonadati</taxon>
        <taxon>Pseudomonadota</taxon>
        <taxon>Alphaproteobacteria</taxon>
        <taxon>Acetobacterales</taxon>
        <taxon>Acetobacteraceae</taxon>
        <taxon>environmental samples</taxon>
    </lineage>
</organism>
<gene>
    <name evidence="2" type="ORF">AVDCRST_MAG04-3068</name>
</gene>
<feature type="compositionally biased region" description="Basic residues" evidence="1">
    <location>
        <begin position="23"/>
        <end position="35"/>
    </location>
</feature>
<evidence type="ECO:0000313" key="2">
    <source>
        <dbReference type="EMBL" id="CAA9270390.1"/>
    </source>
</evidence>
<reference evidence="2" key="1">
    <citation type="submission" date="2020-02" db="EMBL/GenBank/DDBJ databases">
        <authorList>
            <person name="Meier V. D."/>
        </authorList>
    </citation>
    <scope>NUCLEOTIDE SEQUENCE</scope>
    <source>
        <strain evidence="2">AVDCRST_MAG04</strain>
    </source>
</reference>
<dbReference type="EMBL" id="CADCTL010000216">
    <property type="protein sequence ID" value="CAA9270390.1"/>
    <property type="molecule type" value="Genomic_DNA"/>
</dbReference>
<evidence type="ECO:0000256" key="1">
    <source>
        <dbReference type="SAM" id="MobiDB-lite"/>
    </source>
</evidence>